<dbReference type="KEGG" id="mlv:CVS47_02182"/>
<dbReference type="AlphaFoldDB" id="A0A3S9WBW3"/>
<proteinExistence type="predicted"/>
<keyword evidence="2" id="KW-1185">Reference proteome</keyword>
<dbReference type="EMBL" id="CP031423">
    <property type="protein sequence ID" value="AZS37545.1"/>
    <property type="molecule type" value="Genomic_DNA"/>
</dbReference>
<accession>A0A3S9WBW3</accession>
<protein>
    <submittedName>
        <fullName evidence="1">Uncharacterized protein</fullName>
    </submittedName>
</protein>
<evidence type="ECO:0000313" key="2">
    <source>
        <dbReference type="Proteomes" id="UP000276888"/>
    </source>
</evidence>
<gene>
    <name evidence="1" type="ORF">CVS47_02182</name>
</gene>
<dbReference type="Proteomes" id="UP000276888">
    <property type="component" value="Chromosome"/>
</dbReference>
<sequence>MQPAAHVEVEVAPKRLSRRQAKRQGRDSFETTALAAAHGDQTALEALPALVADAERHYKAKEWEQRRWDTLAIAIRDVVDDDVLTEAEERELFRLADALDLDLQTLAVRDMAVFEELVIAGLNDGRLPTVDAPVMLKSGETARATFGVALMKEVTVREMRGGSHGVSIRVAKGVSYRVGAARAKSVVVGTQMQVQDVGVLTVTNQRAIFTGDKRTLEFRYDKLVGMEQFSDGLRLNVSNRQLASLFRFSASSSPAIAAAFISRQE</sequence>
<name>A0A3S9WBW3_9MICO</name>
<reference evidence="1 2" key="1">
    <citation type="submission" date="2018-08" db="EMBL/GenBank/DDBJ databases">
        <title>Microbacterium lemovicicum sp. nov., a bacterium isolated from a natural uranium-rich soil.</title>
        <authorList>
            <person name="ORTET P."/>
        </authorList>
    </citation>
    <scope>NUCLEOTIDE SEQUENCE [LARGE SCALE GENOMIC DNA]</scope>
    <source>
        <strain evidence="1 2">Viu22</strain>
    </source>
</reference>
<organism evidence="1 2">
    <name type="scientific">Microbacterium lemovicicum</name>
    <dbReference type="NCBI Taxonomy" id="1072463"/>
    <lineage>
        <taxon>Bacteria</taxon>
        <taxon>Bacillati</taxon>
        <taxon>Actinomycetota</taxon>
        <taxon>Actinomycetes</taxon>
        <taxon>Micrococcales</taxon>
        <taxon>Microbacteriaceae</taxon>
        <taxon>Microbacterium</taxon>
    </lineage>
</organism>
<evidence type="ECO:0000313" key="1">
    <source>
        <dbReference type="EMBL" id="AZS37545.1"/>
    </source>
</evidence>